<dbReference type="InterPro" id="IPR036526">
    <property type="entry name" value="C-N_Hydrolase_sf"/>
</dbReference>
<organism evidence="4 5">
    <name type="scientific">Tribonema minus</name>
    <dbReference type="NCBI Taxonomy" id="303371"/>
    <lineage>
        <taxon>Eukaryota</taxon>
        <taxon>Sar</taxon>
        <taxon>Stramenopiles</taxon>
        <taxon>Ochrophyta</taxon>
        <taxon>PX clade</taxon>
        <taxon>Xanthophyceae</taxon>
        <taxon>Tribonematales</taxon>
        <taxon>Tribonemataceae</taxon>
        <taxon>Tribonema</taxon>
    </lineage>
</organism>
<dbReference type="GO" id="GO:0005739">
    <property type="term" value="C:mitochondrion"/>
    <property type="evidence" value="ECO:0007669"/>
    <property type="project" value="TreeGrafter"/>
</dbReference>
<dbReference type="GO" id="GO:0006541">
    <property type="term" value="P:glutamine metabolic process"/>
    <property type="evidence" value="ECO:0007669"/>
    <property type="project" value="TreeGrafter"/>
</dbReference>
<dbReference type="GO" id="GO:0006528">
    <property type="term" value="P:asparagine metabolic process"/>
    <property type="evidence" value="ECO:0007669"/>
    <property type="project" value="TreeGrafter"/>
</dbReference>
<proteinExistence type="inferred from homology"/>
<dbReference type="EMBL" id="JAFCMP010000001">
    <property type="protein sequence ID" value="KAG5193022.1"/>
    <property type="molecule type" value="Genomic_DNA"/>
</dbReference>
<dbReference type="AlphaFoldDB" id="A0A835ZEK3"/>
<dbReference type="PROSITE" id="PS50263">
    <property type="entry name" value="CN_HYDROLASE"/>
    <property type="match status" value="1"/>
</dbReference>
<reference evidence="4" key="1">
    <citation type="submission" date="2021-02" db="EMBL/GenBank/DDBJ databases">
        <title>First Annotated Genome of the Yellow-green Alga Tribonema minus.</title>
        <authorList>
            <person name="Mahan K.M."/>
        </authorList>
    </citation>
    <scope>NUCLEOTIDE SEQUENCE</scope>
    <source>
        <strain evidence="4">UTEX B ZZ1240</strain>
    </source>
</reference>
<dbReference type="CDD" id="cd07572">
    <property type="entry name" value="nit"/>
    <property type="match status" value="1"/>
</dbReference>
<dbReference type="InterPro" id="IPR045254">
    <property type="entry name" value="Nit1/2_C-N_Hydrolase"/>
</dbReference>
<accession>A0A835ZEK3</accession>
<evidence type="ECO:0000256" key="1">
    <source>
        <dbReference type="ARBA" id="ARBA00010613"/>
    </source>
</evidence>
<evidence type="ECO:0000259" key="3">
    <source>
        <dbReference type="PROSITE" id="PS50263"/>
    </source>
</evidence>
<dbReference type="GO" id="GO:0006107">
    <property type="term" value="P:oxaloacetate metabolic process"/>
    <property type="evidence" value="ECO:0007669"/>
    <property type="project" value="TreeGrafter"/>
</dbReference>
<dbReference type="Pfam" id="PF00795">
    <property type="entry name" value="CN_hydrolase"/>
    <property type="match status" value="1"/>
</dbReference>
<keyword evidence="2 4" id="KW-0378">Hydrolase</keyword>
<evidence type="ECO:0000256" key="2">
    <source>
        <dbReference type="ARBA" id="ARBA00022801"/>
    </source>
</evidence>
<feature type="domain" description="CN hydrolase" evidence="3">
    <location>
        <begin position="7"/>
        <end position="263"/>
    </location>
</feature>
<comment type="caution">
    <text evidence="4">The sequence shown here is derived from an EMBL/GenBank/DDBJ whole genome shotgun (WGS) entry which is preliminary data.</text>
</comment>
<dbReference type="InterPro" id="IPR001110">
    <property type="entry name" value="UPF0012_CS"/>
</dbReference>
<dbReference type="OrthoDB" id="10250282at2759"/>
<dbReference type="PROSITE" id="PS01227">
    <property type="entry name" value="UPF0012"/>
    <property type="match status" value="1"/>
</dbReference>
<dbReference type="Proteomes" id="UP000664859">
    <property type="component" value="Unassembled WGS sequence"/>
</dbReference>
<evidence type="ECO:0000313" key="5">
    <source>
        <dbReference type="Proteomes" id="UP000664859"/>
    </source>
</evidence>
<protein>
    <submittedName>
        <fullName evidence="4">Putative carbon-nitrogen hydrolase</fullName>
    </submittedName>
</protein>
<comment type="similarity">
    <text evidence="1">Belongs to the carbon-nitrogen hydrolase superfamily. NIT1/NIT2 family.</text>
</comment>
<sequence length="295" mass="31559">MSTSRNVKVALCQISTTSDKVANIKTACDAIEEAAAANSDIIALPECFNSPYDTASFPVYAEKIPASAEQLTEAEHPSTFALSQAAKRFSRHIIGGSIPERGDDDRVYNTCVVFGPDGGILGKHRKMHLFDINVPGKITFRESDTLSAGNSVTVIDTPLCKLGVGICYDLRFPELSMLMRAAGCDALFFPGAFNLTTGPAHWELLLRARALDNQCYVCAVSPARGPPGGGYQAWGHSTAVSPWGEVIATTGHESAIVYAVLELGRNAEVRASIPVSQQKRRDVYGLQGPGERAGL</sequence>
<keyword evidence="5" id="KW-1185">Reference proteome</keyword>
<name>A0A835ZEK3_9STRA</name>
<dbReference type="PANTHER" id="PTHR23088:SF30">
    <property type="entry name" value="OMEGA-AMIDASE NIT2"/>
    <property type="match status" value="1"/>
</dbReference>
<gene>
    <name evidence="4" type="ORF">JKP88DRAFT_195565</name>
</gene>
<dbReference type="Gene3D" id="3.60.110.10">
    <property type="entry name" value="Carbon-nitrogen hydrolase"/>
    <property type="match status" value="1"/>
</dbReference>
<dbReference type="SUPFAM" id="SSF56317">
    <property type="entry name" value="Carbon-nitrogen hydrolase"/>
    <property type="match status" value="1"/>
</dbReference>
<dbReference type="PANTHER" id="PTHR23088">
    <property type="entry name" value="NITRILASE-RELATED"/>
    <property type="match status" value="1"/>
</dbReference>
<dbReference type="GO" id="GO:0050152">
    <property type="term" value="F:omega-amidase activity"/>
    <property type="evidence" value="ECO:0007669"/>
    <property type="project" value="TreeGrafter"/>
</dbReference>
<dbReference type="FunFam" id="3.60.110.10:FF:000002">
    <property type="entry name" value="Nitrilase family member 2"/>
    <property type="match status" value="1"/>
</dbReference>
<dbReference type="InterPro" id="IPR003010">
    <property type="entry name" value="C-N_Hydrolase"/>
</dbReference>
<evidence type="ECO:0000313" key="4">
    <source>
        <dbReference type="EMBL" id="KAG5193022.1"/>
    </source>
</evidence>